<feature type="domain" description="SbsA Ig-like" evidence="2">
    <location>
        <begin position="33"/>
        <end position="135"/>
    </location>
</feature>
<reference evidence="3 4" key="1">
    <citation type="submission" date="2017-06" db="EMBL/GenBank/DDBJ databases">
        <authorList>
            <person name="Kim H.J."/>
            <person name="Triplett B.A."/>
        </authorList>
    </citation>
    <scope>NUCLEOTIDE SEQUENCE [LARGE SCALE GENOMIC DNA]</scope>
    <source>
        <strain evidence="3 4">DSM 29150</strain>
    </source>
</reference>
<sequence length="533" mass="60919">MNHRFFKILIVFLIALTFTKCAKRGRPTGGEKDEIPPILISASPSQESIEFDATKIRIYFDEYVKFKDLNKKLIISPPLKYTPDITPVGTASKVITIKLLDTLKENTTYTINFGNSILDNNEGNILESFKYVFSTGKHVDSLQISGDITDAFSRKTASDILVMLYEMDSTFNDSIIYKEKPTYVTSTLDSTNFELTNLKEGKYLLMALKQPNNNYIYKPKQDKIGFYKEPITLPIDTTFKISLFKEILPFKLVKALETSKGHIIFGYEGNAENLSVTLLDTVPSNFKPEIVFEQEKDTLSYWFKAIEKDSLLFEVTNLNYKDTITVKLKSAKKDSLVLTSALKSNTLNPRDTFAIRSRIPISKIDPSKISIFDKDTIAIPFTSEVNSYKNKLYLKFEQQFEQQYAIKVLPNGISDAFGDVNDTLSYNLRTKKLEDYGVINLQVSNVTSPIIIQIITEKDELIASKAISSNQLVTFKNLLPKKYIARAIFDDNENGKWDTGNYLLKTHPEKTIYFDKLLEVRANWDYNETFLLK</sequence>
<dbReference type="InterPro" id="IPR032812">
    <property type="entry name" value="SbsA_Ig"/>
</dbReference>
<keyword evidence="4" id="KW-1185">Reference proteome</keyword>
<organism evidence="3 4">
    <name type="scientific">Lutibacter agarilyticus</name>
    <dbReference type="NCBI Taxonomy" id="1109740"/>
    <lineage>
        <taxon>Bacteria</taxon>
        <taxon>Pseudomonadati</taxon>
        <taxon>Bacteroidota</taxon>
        <taxon>Flavobacteriia</taxon>
        <taxon>Flavobacteriales</taxon>
        <taxon>Flavobacteriaceae</taxon>
        <taxon>Lutibacter</taxon>
    </lineage>
</organism>
<evidence type="ECO:0000259" key="2">
    <source>
        <dbReference type="Pfam" id="PF13205"/>
    </source>
</evidence>
<evidence type="ECO:0000313" key="3">
    <source>
        <dbReference type="EMBL" id="SNR56478.1"/>
    </source>
</evidence>
<name>A0A238XD34_9FLAO</name>
<protein>
    <submittedName>
        <fullName evidence="3">Ig-like domain-containing protein</fullName>
    </submittedName>
</protein>
<dbReference type="Pfam" id="PF13205">
    <property type="entry name" value="Big_5"/>
    <property type="match status" value="1"/>
</dbReference>
<dbReference type="OrthoDB" id="9809989at2"/>
<dbReference type="Proteomes" id="UP000198384">
    <property type="component" value="Unassembled WGS sequence"/>
</dbReference>
<evidence type="ECO:0000256" key="1">
    <source>
        <dbReference type="ARBA" id="ARBA00022729"/>
    </source>
</evidence>
<accession>A0A238XD34</accession>
<dbReference type="RefSeq" id="WP_089381694.1">
    <property type="nucleotide sequence ID" value="NZ_FZNT01000005.1"/>
</dbReference>
<dbReference type="AlphaFoldDB" id="A0A238XD34"/>
<gene>
    <name evidence="3" type="ORF">SAMN06265371_105200</name>
</gene>
<dbReference type="EMBL" id="FZNT01000005">
    <property type="protein sequence ID" value="SNR56478.1"/>
    <property type="molecule type" value="Genomic_DNA"/>
</dbReference>
<keyword evidence="1" id="KW-0732">Signal</keyword>
<proteinExistence type="predicted"/>
<evidence type="ECO:0000313" key="4">
    <source>
        <dbReference type="Proteomes" id="UP000198384"/>
    </source>
</evidence>